<reference evidence="2 3" key="1">
    <citation type="journal article" date="2012" name="Science">
        <title>Ecological populations of bacteria act as socially cohesive units of antibiotic production and resistance.</title>
        <authorList>
            <person name="Cordero O.X."/>
            <person name="Wildschutte H."/>
            <person name="Kirkup B."/>
            <person name="Proehl S."/>
            <person name="Ngo L."/>
            <person name="Hussain F."/>
            <person name="Le Roux F."/>
            <person name="Mincer T."/>
            <person name="Polz M.F."/>
        </authorList>
    </citation>
    <scope>NUCLEOTIDE SEQUENCE [LARGE SCALE GENOMIC DNA]</scope>
    <source>
        <strain evidence="2 3">ZF-129</strain>
    </source>
</reference>
<organism evidence="2 3">
    <name type="scientific">Vibrio genomosp. F10 str. ZF-129</name>
    <dbReference type="NCBI Taxonomy" id="1187848"/>
    <lineage>
        <taxon>Bacteria</taxon>
        <taxon>Pseudomonadati</taxon>
        <taxon>Pseudomonadota</taxon>
        <taxon>Gammaproteobacteria</taxon>
        <taxon>Vibrionales</taxon>
        <taxon>Vibrionaceae</taxon>
        <taxon>Vibrio</taxon>
    </lineage>
</organism>
<evidence type="ECO:0000313" key="2">
    <source>
        <dbReference type="EMBL" id="OEE34603.1"/>
    </source>
</evidence>
<evidence type="ECO:0000256" key="1">
    <source>
        <dbReference type="SAM" id="Phobius"/>
    </source>
</evidence>
<dbReference type="Proteomes" id="UP000094741">
    <property type="component" value="Unassembled WGS sequence"/>
</dbReference>
<keyword evidence="1" id="KW-1133">Transmembrane helix</keyword>
<gene>
    <name evidence="2" type="ORF">A1QO_07140</name>
</gene>
<name>A0A1E5BFL3_9VIBR</name>
<accession>A0A1E5BFL3</accession>
<evidence type="ECO:0000313" key="3">
    <source>
        <dbReference type="Proteomes" id="UP000094741"/>
    </source>
</evidence>
<keyword evidence="1" id="KW-0812">Transmembrane</keyword>
<dbReference type="STRING" id="1187848.A1QO_07140"/>
<dbReference type="OrthoDB" id="5917376at2"/>
<feature type="transmembrane region" description="Helical" evidence="1">
    <location>
        <begin position="12"/>
        <end position="30"/>
    </location>
</feature>
<protein>
    <submittedName>
        <fullName evidence="2">Uncharacterized protein</fullName>
    </submittedName>
</protein>
<keyword evidence="1" id="KW-0472">Membrane</keyword>
<proteinExistence type="predicted"/>
<dbReference type="AlphaFoldDB" id="A0A1E5BFL3"/>
<dbReference type="EMBL" id="AJYQ02000089">
    <property type="protein sequence ID" value="OEE34603.1"/>
    <property type="molecule type" value="Genomic_DNA"/>
</dbReference>
<sequence>MAAQPLTKGRFVQIIITLSILVGVFTWRTITHSQIQLVDCNYQELCLFDVKNNTLEARFNQGKLKLDFNSEKVTVSSDLIPIETDGLFVWTLPKKGQNTEIMLNVTLENNDIYQVNIINFKQ</sequence>
<comment type="caution">
    <text evidence="2">The sequence shown here is derived from an EMBL/GenBank/DDBJ whole genome shotgun (WGS) entry which is preliminary data.</text>
</comment>